<protein>
    <submittedName>
        <fullName evidence="1">Uncharacterized protein</fullName>
    </submittedName>
</protein>
<gene>
    <name evidence="1" type="ORF">GCM10010862_37090</name>
</gene>
<dbReference type="Proteomes" id="UP001156691">
    <property type="component" value="Unassembled WGS sequence"/>
</dbReference>
<evidence type="ECO:0000313" key="2">
    <source>
        <dbReference type="Proteomes" id="UP001156691"/>
    </source>
</evidence>
<organism evidence="1 2">
    <name type="scientific">Devosia nitrariae</name>
    <dbReference type="NCBI Taxonomy" id="2071872"/>
    <lineage>
        <taxon>Bacteria</taxon>
        <taxon>Pseudomonadati</taxon>
        <taxon>Pseudomonadota</taxon>
        <taxon>Alphaproteobacteria</taxon>
        <taxon>Hyphomicrobiales</taxon>
        <taxon>Devosiaceae</taxon>
        <taxon>Devosia</taxon>
    </lineage>
</organism>
<reference evidence="2" key="1">
    <citation type="journal article" date="2019" name="Int. J. Syst. Evol. Microbiol.">
        <title>The Global Catalogue of Microorganisms (GCM) 10K type strain sequencing project: providing services to taxonomists for standard genome sequencing and annotation.</title>
        <authorList>
            <consortium name="The Broad Institute Genomics Platform"/>
            <consortium name="The Broad Institute Genome Sequencing Center for Infectious Disease"/>
            <person name="Wu L."/>
            <person name="Ma J."/>
        </authorList>
    </citation>
    <scope>NUCLEOTIDE SEQUENCE [LARGE SCALE GENOMIC DNA]</scope>
    <source>
        <strain evidence="2">NBRC 112416</strain>
    </source>
</reference>
<dbReference type="EMBL" id="BSNS01000020">
    <property type="protein sequence ID" value="GLQ56450.1"/>
    <property type="molecule type" value="Genomic_DNA"/>
</dbReference>
<comment type="caution">
    <text evidence="1">The sequence shown here is derived from an EMBL/GenBank/DDBJ whole genome shotgun (WGS) entry which is preliminary data.</text>
</comment>
<evidence type="ECO:0000313" key="1">
    <source>
        <dbReference type="EMBL" id="GLQ56450.1"/>
    </source>
</evidence>
<accession>A0ABQ5W8L6</accession>
<keyword evidence="2" id="KW-1185">Reference proteome</keyword>
<sequence>MQRWPISPIGWFWPGWSFHLLAGSITCQAFLPSRFGPGMSTSTPKHQYSVESYNTDPTGRPQQSGFQIVWAASPEAAAMHVLNEELFTIGSIERLRARVKHLSSDGVETVTTLYSKL</sequence>
<proteinExistence type="predicted"/>
<name>A0ABQ5W8L6_9HYPH</name>